<dbReference type="CDD" id="cd06225">
    <property type="entry name" value="HAMP"/>
    <property type="match status" value="1"/>
</dbReference>
<dbReference type="GO" id="GO:0006935">
    <property type="term" value="P:chemotaxis"/>
    <property type="evidence" value="ECO:0007669"/>
    <property type="project" value="UniProtKB-KW"/>
</dbReference>
<evidence type="ECO:0000313" key="14">
    <source>
        <dbReference type="EMBL" id="PPC76996.1"/>
    </source>
</evidence>
<dbReference type="PROSITE" id="PS50885">
    <property type="entry name" value="HAMP"/>
    <property type="match status" value="1"/>
</dbReference>
<keyword evidence="2" id="KW-1003">Cell membrane</keyword>
<evidence type="ECO:0000313" key="15">
    <source>
        <dbReference type="Proteomes" id="UP000238196"/>
    </source>
</evidence>
<evidence type="ECO:0000256" key="4">
    <source>
        <dbReference type="ARBA" id="ARBA00022500"/>
    </source>
</evidence>
<dbReference type="FunFam" id="1.10.287.950:FF:000001">
    <property type="entry name" value="Methyl-accepting chemotaxis sensory transducer"/>
    <property type="match status" value="1"/>
</dbReference>
<dbReference type="Pfam" id="PF00672">
    <property type="entry name" value="HAMP"/>
    <property type="match status" value="1"/>
</dbReference>
<dbReference type="InterPro" id="IPR033479">
    <property type="entry name" value="dCache_1"/>
</dbReference>
<keyword evidence="3" id="KW-0488">Methylation</keyword>
<dbReference type="PRINTS" id="PR00260">
    <property type="entry name" value="CHEMTRNSDUCR"/>
</dbReference>
<dbReference type="OrthoDB" id="2489132at2"/>
<dbReference type="InterPro" id="IPR004090">
    <property type="entry name" value="Chemotax_Me-accpt_rcpt"/>
</dbReference>
<protein>
    <submittedName>
        <fullName evidence="14">Chemotaxis protein</fullName>
    </submittedName>
</protein>
<evidence type="ECO:0000256" key="10">
    <source>
        <dbReference type="PROSITE-ProRule" id="PRU00284"/>
    </source>
</evidence>
<dbReference type="PANTHER" id="PTHR32089:SF39">
    <property type="entry name" value="METHYL-ACCEPTING CHEMOTAXIS PROTEIN HLYB"/>
    <property type="match status" value="1"/>
</dbReference>
<dbReference type="EMBL" id="PRLP01000035">
    <property type="protein sequence ID" value="PPC76996.1"/>
    <property type="molecule type" value="Genomic_DNA"/>
</dbReference>
<keyword evidence="6 11" id="KW-1133">Transmembrane helix</keyword>
<dbReference type="Gene3D" id="3.30.450.20">
    <property type="entry name" value="PAS domain"/>
    <property type="match status" value="1"/>
</dbReference>
<proteinExistence type="inferred from homology"/>
<evidence type="ECO:0000256" key="2">
    <source>
        <dbReference type="ARBA" id="ARBA00022475"/>
    </source>
</evidence>
<evidence type="ECO:0000259" key="12">
    <source>
        <dbReference type="PROSITE" id="PS50111"/>
    </source>
</evidence>
<comment type="caution">
    <text evidence="14">The sequence shown here is derived from an EMBL/GenBank/DDBJ whole genome shotgun (WGS) entry which is preliminary data.</text>
</comment>
<evidence type="ECO:0000256" key="11">
    <source>
        <dbReference type="SAM" id="Phobius"/>
    </source>
</evidence>
<dbReference type="Proteomes" id="UP000238196">
    <property type="component" value="Unassembled WGS sequence"/>
</dbReference>
<evidence type="ECO:0000256" key="8">
    <source>
        <dbReference type="ARBA" id="ARBA00023224"/>
    </source>
</evidence>
<dbReference type="InterPro" id="IPR003660">
    <property type="entry name" value="HAMP_dom"/>
</dbReference>
<gene>
    <name evidence="14" type="ORF">C4K68_11235</name>
</gene>
<dbReference type="SMART" id="SM00283">
    <property type="entry name" value="MA"/>
    <property type="match status" value="1"/>
</dbReference>
<feature type="transmembrane region" description="Helical" evidence="11">
    <location>
        <begin position="289"/>
        <end position="311"/>
    </location>
</feature>
<evidence type="ECO:0000256" key="7">
    <source>
        <dbReference type="ARBA" id="ARBA00023136"/>
    </source>
</evidence>
<reference evidence="14 15" key="1">
    <citation type="submission" date="2018-02" db="EMBL/GenBank/DDBJ databases">
        <title>novel marine gammaproteobacteria from coastal saline agro ecosystem.</title>
        <authorList>
            <person name="Krishnan R."/>
            <person name="Ramesh Kumar N."/>
        </authorList>
    </citation>
    <scope>NUCLEOTIDE SEQUENCE [LARGE SCALE GENOMIC DNA]</scope>
    <source>
        <strain evidence="14 15">228</strain>
    </source>
</reference>
<evidence type="ECO:0000256" key="5">
    <source>
        <dbReference type="ARBA" id="ARBA00022692"/>
    </source>
</evidence>
<feature type="domain" description="HAMP" evidence="13">
    <location>
        <begin position="313"/>
        <end position="367"/>
    </location>
</feature>
<name>A0A2S5KRW0_9PROT</name>
<dbReference type="PROSITE" id="PS50111">
    <property type="entry name" value="CHEMOTAXIS_TRANSDUC_2"/>
    <property type="match status" value="1"/>
</dbReference>
<dbReference type="CDD" id="cd12912">
    <property type="entry name" value="PDC2_MCP_like"/>
    <property type="match status" value="1"/>
</dbReference>
<feature type="transmembrane region" description="Helical" evidence="11">
    <location>
        <begin position="12"/>
        <end position="34"/>
    </location>
</feature>
<dbReference type="Pfam" id="PF00015">
    <property type="entry name" value="MCPsignal"/>
    <property type="match status" value="1"/>
</dbReference>
<keyword evidence="7 11" id="KW-0472">Membrane</keyword>
<dbReference type="Pfam" id="PF02743">
    <property type="entry name" value="dCache_1"/>
    <property type="match status" value="1"/>
</dbReference>
<dbReference type="InterPro" id="IPR004089">
    <property type="entry name" value="MCPsignal_dom"/>
</dbReference>
<comment type="similarity">
    <text evidence="9">Belongs to the methyl-accepting chemotaxis (MCP) protein family.</text>
</comment>
<evidence type="ECO:0000256" key="3">
    <source>
        <dbReference type="ARBA" id="ARBA00022481"/>
    </source>
</evidence>
<evidence type="ECO:0000259" key="13">
    <source>
        <dbReference type="PROSITE" id="PS50885"/>
    </source>
</evidence>
<dbReference type="SUPFAM" id="SSF58104">
    <property type="entry name" value="Methyl-accepting chemotaxis protein (MCP) signaling domain"/>
    <property type="match status" value="1"/>
</dbReference>
<dbReference type="CDD" id="cd11386">
    <property type="entry name" value="MCP_signal"/>
    <property type="match status" value="1"/>
</dbReference>
<comment type="subcellular location">
    <subcellularLocation>
        <location evidence="1">Cell membrane</location>
        <topology evidence="1">Multi-pass membrane protein</topology>
    </subcellularLocation>
</comment>
<feature type="domain" description="Methyl-accepting transducer" evidence="12">
    <location>
        <begin position="372"/>
        <end position="608"/>
    </location>
</feature>
<dbReference type="GO" id="GO:0007165">
    <property type="term" value="P:signal transduction"/>
    <property type="evidence" value="ECO:0007669"/>
    <property type="project" value="UniProtKB-KW"/>
</dbReference>
<dbReference type="GO" id="GO:0004888">
    <property type="term" value="F:transmembrane signaling receptor activity"/>
    <property type="evidence" value="ECO:0007669"/>
    <property type="project" value="InterPro"/>
</dbReference>
<sequence>MTFWRRSIQWQLTLSMGAALVISGLIIIGIYAYALNKLTDKYLLQQAMPASVDAIRNDLERLLIGPLTAAESLAGNTMVEDWLNQGEAADQQPAFIRYLAKVQQQQHALTSFIVVKDSGHYFTNKGLDRTLQPGVPDNQWFYDFVNGGQNQALDIDIDKTTKVPTLFINQRIAVNGKVLGLAGLGYSMKSMSELIRNFHFGEHGQVYLVDQQGNIKIHPDTRLNEQEKLSAYIGTEASGQLLGKAGSQGVRFSRDGEDYIAVAKPVDSLGWVLISEAPLSEIYGPAKQVLLMISAISLAVVAAFLLLMVWLARGLVRPIKGVTVALRDIGNGDGDLTRRLDDRRQDELGDLAKGFNGFVESLRALIGDALDTSHQLHRNVQDVARIVASTAGRAHQQQQMTDMVATAVNEMGLTVQEIANSASATADVSRQTHSEATNARTVVDGSIRHINAMAEEITSASAAVETLATQVATIDEVLSVIRSISEQTNLLALNAAIEAARAGEMGRGFAVVADEVRTLAGRTQSATTEIQSMIGQLKSGAEQAVQSMRTGLAATETGVQSSQRTGDSLGTIAGHIEELTDRNHQIATATEEQTTVTEDINRNVQGIADLAQATAQDVKACQDDCQKLNEMADHLKRQMARFKL</sequence>
<dbReference type="Gene3D" id="1.10.287.950">
    <property type="entry name" value="Methyl-accepting chemotaxis protein"/>
    <property type="match status" value="1"/>
</dbReference>
<dbReference type="GO" id="GO:0005886">
    <property type="term" value="C:plasma membrane"/>
    <property type="evidence" value="ECO:0007669"/>
    <property type="project" value="UniProtKB-SubCell"/>
</dbReference>
<organism evidence="14 15">
    <name type="scientific">Proteobacteria bacterium 228</name>
    <dbReference type="NCBI Taxonomy" id="2083153"/>
    <lineage>
        <taxon>Bacteria</taxon>
        <taxon>Pseudomonadati</taxon>
        <taxon>Pseudomonadota</taxon>
    </lineage>
</organism>
<accession>A0A2S5KRW0</accession>
<dbReference type="SMART" id="SM00304">
    <property type="entry name" value="HAMP"/>
    <property type="match status" value="1"/>
</dbReference>
<keyword evidence="5 11" id="KW-0812">Transmembrane</keyword>
<dbReference type="AlphaFoldDB" id="A0A2S5KRW0"/>
<keyword evidence="4" id="KW-0145">Chemotaxis</keyword>
<evidence type="ECO:0000256" key="9">
    <source>
        <dbReference type="ARBA" id="ARBA00029447"/>
    </source>
</evidence>
<keyword evidence="8 10" id="KW-0807">Transducer</keyword>
<evidence type="ECO:0000256" key="6">
    <source>
        <dbReference type="ARBA" id="ARBA00022989"/>
    </source>
</evidence>
<evidence type="ECO:0000256" key="1">
    <source>
        <dbReference type="ARBA" id="ARBA00004651"/>
    </source>
</evidence>
<dbReference type="PANTHER" id="PTHR32089">
    <property type="entry name" value="METHYL-ACCEPTING CHEMOTAXIS PROTEIN MCPB"/>
    <property type="match status" value="1"/>
</dbReference>